<protein>
    <submittedName>
        <fullName evidence="1">Uncharacterized protein</fullName>
    </submittedName>
</protein>
<dbReference type="AlphaFoldDB" id="A0A023DIH8"/>
<accession>A0A023DIH8</accession>
<comment type="caution">
    <text evidence="1">The sequence shown here is derived from an EMBL/GenBank/DDBJ whole genome shotgun (WGS) entry which is preliminary data.</text>
</comment>
<dbReference type="RefSeq" id="WP_017436279.1">
    <property type="nucleotide sequence ID" value="NZ_BAWO01000057.1"/>
</dbReference>
<evidence type="ECO:0000313" key="2">
    <source>
        <dbReference type="Proteomes" id="UP000023561"/>
    </source>
</evidence>
<sequence length="90" mass="10481">MIILANQHVCHYKKRRYDGYMAEAQMHETSLKSTEQIHEMGIYWGSEWNCISSWLLYRTAITAYLTKLVQDGKTVTNVRSHSLSIAGKMR</sequence>
<reference evidence="1 2" key="1">
    <citation type="submission" date="2014-04" db="EMBL/GenBank/DDBJ databases">
        <title>Whole genome shotgun sequence of Geobacillus caldoxylosilyticus NBRC 107762.</title>
        <authorList>
            <person name="Hosoyama A."/>
            <person name="Hosoyama Y."/>
            <person name="Katano-Makiyama Y."/>
            <person name="Tsuchikane K."/>
            <person name="Ohji S."/>
            <person name="Ichikawa N."/>
            <person name="Yamazoe A."/>
            <person name="Fujita N."/>
        </authorList>
    </citation>
    <scope>NUCLEOTIDE SEQUENCE [LARGE SCALE GENOMIC DNA]</scope>
    <source>
        <strain evidence="1 2">NBRC 107762</strain>
    </source>
</reference>
<dbReference type="OrthoDB" id="11380at2"/>
<name>A0A023DIH8_9BACL</name>
<dbReference type="GeneID" id="301192061"/>
<keyword evidence="2" id="KW-1185">Reference proteome</keyword>
<proteinExistence type="predicted"/>
<dbReference type="EMBL" id="BAWO01000057">
    <property type="protein sequence ID" value="GAJ41109.1"/>
    <property type="molecule type" value="Genomic_DNA"/>
</dbReference>
<gene>
    <name evidence="1" type="ORF">GCA01S_057_00480</name>
</gene>
<evidence type="ECO:0000313" key="1">
    <source>
        <dbReference type="EMBL" id="GAJ41109.1"/>
    </source>
</evidence>
<dbReference type="Proteomes" id="UP000023561">
    <property type="component" value="Unassembled WGS sequence"/>
</dbReference>
<organism evidence="1 2">
    <name type="scientific">Parageobacillus caldoxylosilyticus NBRC 107762</name>
    <dbReference type="NCBI Taxonomy" id="1220594"/>
    <lineage>
        <taxon>Bacteria</taxon>
        <taxon>Bacillati</taxon>
        <taxon>Bacillota</taxon>
        <taxon>Bacilli</taxon>
        <taxon>Bacillales</taxon>
        <taxon>Anoxybacillaceae</taxon>
        <taxon>Saccharococcus</taxon>
    </lineage>
</organism>